<evidence type="ECO:0000313" key="2">
    <source>
        <dbReference type="Proteomes" id="UP000636891"/>
    </source>
</evidence>
<dbReference type="EMBL" id="JACOOK010000008">
    <property type="protein sequence ID" value="MBC5617714.1"/>
    <property type="molecule type" value="Genomic_DNA"/>
</dbReference>
<accession>A0ABR7CPY5</accession>
<comment type="caution">
    <text evidence="1">The sequence shown here is derived from an EMBL/GenBank/DDBJ whole genome shotgun (WGS) entry which is preliminary data.</text>
</comment>
<organism evidence="1 2">
    <name type="scientific">Alistipes hominis</name>
    <dbReference type="NCBI Taxonomy" id="2763015"/>
    <lineage>
        <taxon>Bacteria</taxon>
        <taxon>Pseudomonadati</taxon>
        <taxon>Bacteroidota</taxon>
        <taxon>Bacteroidia</taxon>
        <taxon>Bacteroidales</taxon>
        <taxon>Rikenellaceae</taxon>
        <taxon>Alistipes</taxon>
    </lineage>
</organism>
<name>A0ABR7CPY5_9BACT</name>
<dbReference type="Pfam" id="PF11306">
    <property type="entry name" value="DUF3108"/>
    <property type="match status" value="1"/>
</dbReference>
<dbReference type="InterPro" id="IPR021457">
    <property type="entry name" value="DUF3108"/>
</dbReference>
<reference evidence="1 2" key="1">
    <citation type="submission" date="2020-08" db="EMBL/GenBank/DDBJ databases">
        <title>Genome public.</title>
        <authorList>
            <person name="Liu C."/>
            <person name="Sun Q."/>
        </authorList>
    </citation>
    <scope>NUCLEOTIDE SEQUENCE [LARGE SCALE GENOMIC DNA]</scope>
    <source>
        <strain evidence="1 2">New-7</strain>
    </source>
</reference>
<keyword evidence="2" id="KW-1185">Reference proteome</keyword>
<gene>
    <name evidence="1" type="ORF">H8S08_11935</name>
</gene>
<evidence type="ECO:0000313" key="1">
    <source>
        <dbReference type="EMBL" id="MBC5617714.1"/>
    </source>
</evidence>
<sequence length="260" mass="30044">MAVQLRAQDAFDGRAFGDGERLEYAVSYKVSFVMTDVAEVIIATSSKDYKGQQAFQVDALGKTYPFYRWFFDLNDQYVSILDSVTLRPLELQTEIREGKYRYSSSFVYDWEQYVVNNTFRNHKNENSNHKQLKLIDGSYDALALFFNLRGSDLSELEKAGGAGTMNLVLEDTIRVIRYKLLGRENKNVRGTGKFRTLKFRCQMATSTGESFEDGNEFTLWITDDRNRIPVYVESPIRVGSIRARLLKYENLKYPLDSKIN</sequence>
<dbReference type="Proteomes" id="UP000636891">
    <property type="component" value="Unassembled WGS sequence"/>
</dbReference>
<proteinExistence type="predicted"/>
<protein>
    <submittedName>
        <fullName evidence="1">DUF3108 domain-containing protein</fullName>
    </submittedName>
</protein>